<dbReference type="PANTHER" id="PTHR12587:SF16">
    <property type="entry name" value="LIPRIN-BETA-1"/>
    <property type="match status" value="1"/>
</dbReference>
<dbReference type="Proteomes" id="UP000886700">
    <property type="component" value="Unplaced"/>
</dbReference>
<feature type="region of interest" description="Disordered" evidence="5">
    <location>
        <begin position="448"/>
        <end position="635"/>
    </location>
</feature>
<dbReference type="SUPFAM" id="SSF144266">
    <property type="entry name" value="MPN010-like"/>
    <property type="match status" value="1"/>
</dbReference>
<dbReference type="InterPro" id="IPR037619">
    <property type="entry name" value="LIPB1/2_SAM_3rd"/>
</dbReference>
<dbReference type="CDD" id="cd09563">
    <property type="entry name" value="SAM_liprin-beta1_2_repeat1"/>
    <property type="match status" value="1"/>
</dbReference>
<reference evidence="8" key="1">
    <citation type="submission" date="2025-08" db="UniProtKB">
        <authorList>
            <consortium name="RefSeq"/>
        </authorList>
    </citation>
    <scope>IDENTIFICATION</scope>
    <source>
        <tissue evidence="8">Liver</tissue>
    </source>
</reference>
<dbReference type="InterPro" id="IPR013761">
    <property type="entry name" value="SAM/pointed_sf"/>
</dbReference>
<evidence type="ECO:0000256" key="3">
    <source>
        <dbReference type="ARBA" id="ARBA00023054"/>
    </source>
</evidence>
<dbReference type="InterPro" id="IPR037617">
    <property type="entry name" value="LIPB1/2_SAM_1"/>
</dbReference>
<feature type="compositionally biased region" description="Polar residues" evidence="5">
    <location>
        <begin position="448"/>
        <end position="458"/>
    </location>
</feature>
<dbReference type="SUPFAM" id="SSF47769">
    <property type="entry name" value="SAM/Pointed domain"/>
    <property type="match status" value="3"/>
</dbReference>
<dbReference type="SMART" id="SM00454">
    <property type="entry name" value="SAM"/>
    <property type="match status" value="3"/>
</dbReference>
<feature type="compositionally biased region" description="Basic residues" evidence="5">
    <location>
        <begin position="585"/>
        <end position="599"/>
    </location>
</feature>
<proteinExistence type="inferred from homology"/>
<sequence length="1012" mass="113553">MMSDASDMLAAALEQMDGIIAGSKALEYSNGIFDCQSPTSPFMGSLRALHLVEDLRGLLEMMETDEKEGLRCQIPDSTAETLIEWLQSQMTNGHLPGNGDVYQERLARLENDKESLVLQVSVLTDQVEAQGEKIRDLEFCLEEHREKLNATEEMLQQELLSRTSLETQKLELMAEVSNLKLKLTAVEKDRLDYEDRFRDTEGLIQEINDLRLKVSEMDSERLQYEKKLKSTKDELTSLKEQLEEKDREVQRLQERVLCKARGDGVESLDRDENVKKKLKEKNIEVQKMKKAVESLMAANEEKDRKIEDLRQCLSRYKKMQDPAILAQGQDGECEGLFHASSISTLLDTQGFSDLERSTSSTPGMGSPSRDLLNVSSPEESVCYMSLSLKFHTSILQASAPSPLPPSMGVETSEKSKLPTKPEASLEENDGKAILGAAAEAPLCDGLSTSNLQKSSSLGNLKRETSDGLEKESIQKPSEDKVPTDSHTFETLPPKVPGHDASMDDNPFGTRKARSSFGRGFFKIKSNKRTASAPNLDRKRSASAPTLAETEKETAEHLDLAGTSRPKGSQGTGPFQMSPPSPDSRKKSRGIMRLFGKLRRSQSTTFNPDDMSEPEFKRGGTRATAGPRLGWSRDLGQSNSDLDMPFAKWTKEQVCSWLAEQGLGSYLSSGKHWIISGQTLLQASQQDLEKELGIKQSLHRKKLQLALQALGSEEETNYGKLDFNWVTRWLDDIGLPQYKTQFDEGRVDGRMLHYMTVDDLLSLKVVSVLHHLSIKRAIQVLRINNFEPNCLRRRPSDESGITPCEVQQWTNHRVMEWLRSVDLAEYAPNLRGSGVHGGLMVLEPRFNVETMAQLLNIPPNKTLLRRHLATHFNLLIGAEAQHQKRDAMELPDYVLLTATAKVKPKKLTFSNFGNLRRKKHEDGEEYVCPMELGQVSGSSSQKGFRPGLDMRLYEEDDLDRLEQMEDSEGTVRQIGAFSEGINNLTHMLKEDDMFKDFAARSPSASITDEDSNV</sequence>
<feature type="compositionally biased region" description="Basic and acidic residues" evidence="5">
    <location>
        <begin position="460"/>
        <end position="487"/>
    </location>
</feature>
<feature type="coiled-coil region" evidence="4">
    <location>
        <begin position="99"/>
        <end position="319"/>
    </location>
</feature>
<dbReference type="InterPro" id="IPR058914">
    <property type="entry name" value="LIPB1/2_CC"/>
</dbReference>
<feature type="region of interest" description="Disordered" evidence="5">
    <location>
        <begin position="399"/>
        <end position="426"/>
    </location>
</feature>
<keyword evidence="7" id="KW-1185">Reference proteome</keyword>
<dbReference type="Gene3D" id="1.10.150.50">
    <property type="entry name" value="Transcription Factor, Ets-1"/>
    <property type="match status" value="3"/>
</dbReference>
<feature type="compositionally biased region" description="Polar residues" evidence="5">
    <location>
        <begin position="565"/>
        <end position="574"/>
    </location>
</feature>
<dbReference type="CDD" id="cd09566">
    <property type="entry name" value="SAM_liprin-beta1_2_repeat2"/>
    <property type="match status" value="1"/>
</dbReference>
<evidence type="ECO:0000313" key="8">
    <source>
        <dbReference type="RefSeq" id="XP_040599568.1"/>
    </source>
</evidence>
<comment type="similarity">
    <text evidence="1">Belongs to the liprin family. Liprin-beta subfamily.</text>
</comment>
<name>A0ABM2X9V1_MESAU</name>
<dbReference type="CDD" id="cd09569">
    <property type="entry name" value="SAM_liprin-beta1_2_repeat3"/>
    <property type="match status" value="1"/>
</dbReference>
<gene>
    <name evidence="8" type="primary">Ppfibp1</name>
</gene>
<dbReference type="PANTHER" id="PTHR12587">
    <property type="entry name" value="LAR INTERACTING PROTEIN LIP -RELATED PROTEIN"/>
    <property type="match status" value="1"/>
</dbReference>
<protein>
    <submittedName>
        <fullName evidence="8">Liprin-beta-1 isoform X7</fullName>
    </submittedName>
</protein>
<dbReference type="GeneID" id="101837523"/>
<evidence type="ECO:0000256" key="1">
    <source>
        <dbReference type="ARBA" id="ARBA00007547"/>
    </source>
</evidence>
<feature type="domain" description="SAM" evidence="6">
    <location>
        <begin position="648"/>
        <end position="712"/>
    </location>
</feature>
<organism evidence="7 8">
    <name type="scientific">Mesocricetus auratus</name>
    <name type="common">Golden hamster</name>
    <dbReference type="NCBI Taxonomy" id="10036"/>
    <lineage>
        <taxon>Eukaryota</taxon>
        <taxon>Metazoa</taxon>
        <taxon>Chordata</taxon>
        <taxon>Craniata</taxon>
        <taxon>Vertebrata</taxon>
        <taxon>Euteleostomi</taxon>
        <taxon>Mammalia</taxon>
        <taxon>Eutheria</taxon>
        <taxon>Euarchontoglires</taxon>
        <taxon>Glires</taxon>
        <taxon>Rodentia</taxon>
        <taxon>Myomorpha</taxon>
        <taxon>Muroidea</taxon>
        <taxon>Cricetidae</taxon>
        <taxon>Cricetinae</taxon>
        <taxon>Mesocricetus</taxon>
    </lineage>
</organism>
<dbReference type="Pfam" id="PF26022">
    <property type="entry name" value="CC_Liprin_beta"/>
    <property type="match status" value="1"/>
</dbReference>
<dbReference type="Pfam" id="PF00536">
    <property type="entry name" value="SAM_1"/>
    <property type="match status" value="2"/>
</dbReference>
<feature type="region of interest" description="Disordered" evidence="5">
    <location>
        <begin position="353"/>
        <end position="373"/>
    </location>
</feature>
<evidence type="ECO:0000256" key="2">
    <source>
        <dbReference type="ARBA" id="ARBA00022737"/>
    </source>
</evidence>
<feature type="domain" description="SAM" evidence="6">
    <location>
        <begin position="720"/>
        <end position="783"/>
    </location>
</feature>
<feature type="compositionally biased region" description="Basic and acidic residues" evidence="5">
    <location>
        <begin position="548"/>
        <end position="558"/>
    </location>
</feature>
<dbReference type="RefSeq" id="XP_040599568.1">
    <property type="nucleotide sequence ID" value="XM_040743634.1"/>
</dbReference>
<dbReference type="PROSITE" id="PS50105">
    <property type="entry name" value="SAM_DOMAIN"/>
    <property type="match status" value="2"/>
</dbReference>
<evidence type="ECO:0000256" key="5">
    <source>
        <dbReference type="SAM" id="MobiDB-lite"/>
    </source>
</evidence>
<evidence type="ECO:0000259" key="6">
    <source>
        <dbReference type="PROSITE" id="PS50105"/>
    </source>
</evidence>
<dbReference type="Pfam" id="PF07647">
    <property type="entry name" value="SAM_2"/>
    <property type="match status" value="1"/>
</dbReference>
<dbReference type="InterPro" id="IPR037618">
    <property type="entry name" value="LIPB1/2_SAM_2nd"/>
</dbReference>
<evidence type="ECO:0000256" key="4">
    <source>
        <dbReference type="SAM" id="Coils"/>
    </source>
</evidence>
<dbReference type="InterPro" id="IPR029515">
    <property type="entry name" value="Liprin"/>
</dbReference>
<dbReference type="InterPro" id="IPR001660">
    <property type="entry name" value="SAM"/>
</dbReference>
<accession>A0ABM2X9V1</accession>
<keyword evidence="2" id="KW-0677">Repeat</keyword>
<feature type="compositionally biased region" description="Low complexity" evidence="5">
    <location>
        <begin position="357"/>
        <end position="369"/>
    </location>
</feature>
<evidence type="ECO:0000313" key="7">
    <source>
        <dbReference type="Proteomes" id="UP000886700"/>
    </source>
</evidence>
<keyword evidence="3 4" id="KW-0175">Coiled coil</keyword>